<accession>A0A344TWE1</accession>
<feature type="region of interest" description="Disordered" evidence="1">
    <location>
        <begin position="96"/>
        <end position="116"/>
    </location>
</feature>
<dbReference type="OrthoDB" id="3543128at2"/>
<dbReference type="AlphaFoldDB" id="A0A344TWE1"/>
<dbReference type="EMBL" id="CP030862">
    <property type="protein sequence ID" value="AXE22962.1"/>
    <property type="molecule type" value="Genomic_DNA"/>
</dbReference>
<dbReference type="Proteomes" id="UP000252004">
    <property type="component" value="Chromosome"/>
</dbReference>
<sequence>MYLIHAQFRAPSEGCALPVDAAHRVLALARSGEGVEHVTAHPYAQPHPVLGLFLLASSLHEAEGRAAGVCRRLLREHRDMSGWALLKAEVPLLAPLGHGPLGPPGTPSTPRDLRRE</sequence>
<evidence type="ECO:0000313" key="3">
    <source>
        <dbReference type="Proteomes" id="UP000252004"/>
    </source>
</evidence>
<evidence type="ECO:0000256" key="1">
    <source>
        <dbReference type="SAM" id="MobiDB-lite"/>
    </source>
</evidence>
<organism evidence="2 3">
    <name type="scientific">Streptomyces globosus</name>
    <dbReference type="NCBI Taxonomy" id="68209"/>
    <lineage>
        <taxon>Bacteria</taxon>
        <taxon>Bacillati</taxon>
        <taxon>Actinomycetota</taxon>
        <taxon>Actinomycetes</taxon>
        <taxon>Kitasatosporales</taxon>
        <taxon>Streptomycetaceae</taxon>
        <taxon>Streptomyces</taxon>
    </lineage>
</organism>
<reference evidence="2 3" key="1">
    <citation type="submission" date="2018-01" db="EMBL/GenBank/DDBJ databases">
        <title>Draft genome Sequence of streptomyces globosus LZH-48.</title>
        <authorList>
            <person name="Ran K."/>
            <person name="Li Z."/>
            <person name="Wei S."/>
            <person name="Dong R."/>
        </authorList>
    </citation>
    <scope>NUCLEOTIDE SEQUENCE [LARGE SCALE GENOMIC DNA]</scope>
    <source>
        <strain evidence="2 3">LZH-48</strain>
    </source>
</reference>
<name>A0A344TWE1_9ACTN</name>
<dbReference type="KEGG" id="sgz:C0216_05385"/>
<keyword evidence="3" id="KW-1185">Reference proteome</keyword>
<evidence type="ECO:0000313" key="2">
    <source>
        <dbReference type="EMBL" id="AXE22962.1"/>
    </source>
</evidence>
<proteinExistence type="predicted"/>
<protein>
    <submittedName>
        <fullName evidence="2">Uncharacterized protein</fullName>
    </submittedName>
</protein>
<dbReference type="RefSeq" id="WP_114054152.1">
    <property type="nucleotide sequence ID" value="NZ_CP030862.1"/>
</dbReference>
<gene>
    <name evidence="2" type="ORF">C0216_05385</name>
</gene>